<dbReference type="EMBL" id="KX492462">
    <property type="protein sequence ID" value="AOO94826.1"/>
    <property type="molecule type" value="Genomic_DNA"/>
</dbReference>
<reference evidence="2" key="2">
    <citation type="journal article" date="2016" name="Front. Microbiol.">
        <title>The Regulatory Protein RosR Affects Rhizobium leguminosarum bv. trifolii Protein Profiles, Cell Surface Properties, and Symbiosis with Clover.</title>
        <authorList>
            <person name="Rachwal K."/>
            <person name="Boguszewska A."/>
            <person name="Kopcinska J."/>
            <person name="Karas M."/>
            <person name="Tchorzewski M."/>
            <person name="Janczarek M."/>
        </authorList>
    </citation>
    <scope>NUCLEOTIDE SEQUENCE</scope>
    <source>
        <strain evidence="2">Rt24.2</strain>
    </source>
</reference>
<dbReference type="AlphaFoldDB" id="A0A1C9I763"/>
<dbReference type="PROSITE" id="PS51977">
    <property type="entry name" value="WGR"/>
    <property type="match status" value="1"/>
</dbReference>
<organism evidence="2">
    <name type="scientific">Rhizobium leguminosarum bv. trifolii</name>
    <dbReference type="NCBI Taxonomy" id="386"/>
    <lineage>
        <taxon>Bacteria</taxon>
        <taxon>Pseudomonadati</taxon>
        <taxon>Pseudomonadota</taxon>
        <taxon>Alphaproteobacteria</taxon>
        <taxon>Hyphomicrobiales</taxon>
        <taxon>Rhizobiaceae</taxon>
        <taxon>Rhizobium/Agrobacterium group</taxon>
        <taxon>Rhizobium</taxon>
    </lineage>
</organism>
<protein>
    <recommendedName>
        <fullName evidence="1">WGR domain-containing protein</fullName>
    </recommendedName>
</protein>
<dbReference type="CDD" id="cd07996">
    <property type="entry name" value="WGR_MMR_like"/>
    <property type="match status" value="1"/>
</dbReference>
<dbReference type="InterPro" id="IPR008893">
    <property type="entry name" value="WGR_domain"/>
</dbReference>
<evidence type="ECO:0000259" key="1">
    <source>
        <dbReference type="PROSITE" id="PS51977"/>
    </source>
</evidence>
<reference evidence="2" key="1">
    <citation type="journal article" date="2015" name="BMC Genomics">
        <title>Transcriptome profiling of a Rhizobium leguminosarum bv. trifolii rosR mutant reveals the role of the transcriptional regulator RosR in motility, synthesis of cell-surface components, and other cellular processes.</title>
        <authorList>
            <person name="Rachwal K."/>
            <person name="Matczynska E."/>
            <person name="Janczarek M."/>
        </authorList>
    </citation>
    <scope>NUCLEOTIDE SEQUENCE</scope>
    <source>
        <strain evidence="2">Rt24.2</strain>
    </source>
</reference>
<accession>A0A1C9I763</accession>
<feature type="domain" description="WGR" evidence="1">
    <location>
        <begin position="15"/>
        <end position="112"/>
    </location>
</feature>
<dbReference type="InterPro" id="IPR036930">
    <property type="entry name" value="WGR_dom_sf"/>
</dbReference>
<proteinExistence type="predicted"/>
<evidence type="ECO:0000313" key="2">
    <source>
        <dbReference type="EMBL" id="AOO94826.1"/>
    </source>
</evidence>
<sequence length="112" mass="13178">MNQSHVIDSNVSLDVAVPFDDDANMTVQPYHLYIERADPAKNMARYYAIEIGQTLFGEPCLTRRWGRIGRRGQEKHHVFEREEEAVRLFLDLVKQKRARGYRPKTTIRYLRG</sequence>
<dbReference type="InterPro" id="IPR049809">
    <property type="entry name" value="YehF/YfeS-like_WGR"/>
</dbReference>
<dbReference type="SUPFAM" id="SSF142921">
    <property type="entry name" value="WGR domain-like"/>
    <property type="match status" value="1"/>
</dbReference>
<dbReference type="SMART" id="SM00773">
    <property type="entry name" value="WGR"/>
    <property type="match status" value="1"/>
</dbReference>
<name>A0A1C9I763_RHILT</name>
<dbReference type="Pfam" id="PF05406">
    <property type="entry name" value="WGR"/>
    <property type="match status" value="1"/>
</dbReference>
<dbReference type="Gene3D" id="2.20.140.10">
    <property type="entry name" value="WGR domain"/>
    <property type="match status" value="1"/>
</dbReference>